<dbReference type="InterPro" id="IPR052175">
    <property type="entry name" value="ComplexI-like_HydComp"/>
</dbReference>
<feature type="transmembrane region" description="Helical" evidence="8">
    <location>
        <begin position="411"/>
        <end position="433"/>
    </location>
</feature>
<keyword evidence="3 7" id="KW-0812">Transmembrane</keyword>
<keyword evidence="5" id="KW-0560">Oxidoreductase</keyword>
<dbReference type="PRINTS" id="PR01437">
    <property type="entry name" value="NUOXDRDTASE4"/>
</dbReference>
<feature type="transmembrane region" description="Helical" evidence="8">
    <location>
        <begin position="453"/>
        <end position="475"/>
    </location>
</feature>
<feature type="transmembrane region" description="Helical" evidence="8">
    <location>
        <begin position="173"/>
        <end position="197"/>
    </location>
</feature>
<accession>A0A7C2TKH3</accession>
<dbReference type="InterPro" id="IPR001750">
    <property type="entry name" value="ND/Mrp_TM"/>
</dbReference>
<feature type="transmembrane region" description="Helical" evidence="8">
    <location>
        <begin position="99"/>
        <end position="124"/>
    </location>
</feature>
<keyword evidence="6 8" id="KW-0472">Membrane</keyword>
<dbReference type="GO" id="GO:0016491">
    <property type="term" value="F:oxidoreductase activity"/>
    <property type="evidence" value="ECO:0007669"/>
    <property type="project" value="UniProtKB-KW"/>
</dbReference>
<organism evidence="10">
    <name type="scientific">Desulfurivibrio alkaliphilus</name>
    <dbReference type="NCBI Taxonomy" id="427923"/>
    <lineage>
        <taxon>Bacteria</taxon>
        <taxon>Pseudomonadati</taxon>
        <taxon>Thermodesulfobacteriota</taxon>
        <taxon>Desulfobulbia</taxon>
        <taxon>Desulfobulbales</taxon>
        <taxon>Desulfobulbaceae</taxon>
        <taxon>Desulfurivibrio</taxon>
    </lineage>
</organism>
<dbReference type="NCBIfam" id="NF009310">
    <property type="entry name" value="PRK12668.1"/>
    <property type="match status" value="1"/>
</dbReference>
<feature type="transmembrane region" description="Helical" evidence="8">
    <location>
        <begin position="28"/>
        <end position="47"/>
    </location>
</feature>
<evidence type="ECO:0000256" key="8">
    <source>
        <dbReference type="SAM" id="Phobius"/>
    </source>
</evidence>
<dbReference type="EMBL" id="DSDS01000081">
    <property type="protein sequence ID" value="HET97761.1"/>
    <property type="molecule type" value="Genomic_DNA"/>
</dbReference>
<comment type="subcellular location">
    <subcellularLocation>
        <location evidence="1">Cell membrane</location>
        <topology evidence="1">Multi-pass membrane protein</topology>
    </subcellularLocation>
    <subcellularLocation>
        <location evidence="7">Membrane</location>
        <topology evidence="7">Multi-pass membrane protein</topology>
    </subcellularLocation>
</comment>
<protein>
    <submittedName>
        <fullName evidence="10">Na(+)/H(+) antiporter subunit D</fullName>
    </submittedName>
</protein>
<dbReference type="AlphaFoldDB" id="A0A7C2TKH3"/>
<evidence type="ECO:0000256" key="6">
    <source>
        <dbReference type="ARBA" id="ARBA00023136"/>
    </source>
</evidence>
<feature type="domain" description="NADH:quinone oxidoreductase/Mrp antiporter transmembrane" evidence="9">
    <location>
        <begin position="111"/>
        <end position="381"/>
    </location>
</feature>
<dbReference type="Pfam" id="PF00361">
    <property type="entry name" value="Proton_antipo_M"/>
    <property type="match status" value="1"/>
</dbReference>
<dbReference type="Proteomes" id="UP000885986">
    <property type="component" value="Unassembled WGS sequence"/>
</dbReference>
<evidence type="ECO:0000256" key="5">
    <source>
        <dbReference type="ARBA" id="ARBA00023002"/>
    </source>
</evidence>
<feature type="transmembrane region" description="Helical" evidence="8">
    <location>
        <begin position="336"/>
        <end position="356"/>
    </location>
</feature>
<sequence length="591" mass="64057">MIEHIPPAPVFILGALLIPLLKGHLKSAYLLMLPVASFFLLQSSPVGTELSADFFGFELVFFKVDRLSLVFGYIFHLIALIASIYMLNIKSDLEYMAGMIYAGSALGVVFAGDLFTFFVFWEMLTLSALPLLLARRTKGSSEAAFRYLMVHVFGGLLLLAGIIMYINEQQSIALGFIGLGSPATYCIFLGMGINAAWPFFHAWLPDAYPEATVGGAVFMSALTTKTAVYALARTYPGTEILIWIGVAMTAFPIFYAVIENDLRRVLSYSLINQVGFMMVGIGIGTELALNGAAAHAFAHILYKSLLFMSMGAVIYRTGKINATDLGGLYKSMPWTAFFCIIGAASISAFPLTSGFISKSMVLDAAAHGHMGFVWLALLFASAGVFHHSGIKIPFFAFFSHDAGHRVKEAPANMLVAMGIAAFFCILLGVYPQVLYAILPYPVEFVPYTAPHVLFQMQLLLFSALAFVLLLLSGIYPAEIRAINLDVDLLYRKGGALAYTILATVLNGINAVADRHVVHGLTARLARFGADAPARLCLLVVKPVWQLSGVKIDGPDGAEQRLLDTFRRSLFTVGSSAICTVAVLLALLLLLS</sequence>
<feature type="transmembrane region" description="Helical" evidence="8">
    <location>
        <begin position="67"/>
        <end position="87"/>
    </location>
</feature>
<comment type="caution">
    <text evidence="10">The sequence shown here is derived from an EMBL/GenBank/DDBJ whole genome shotgun (WGS) entry which is preliminary data.</text>
</comment>
<evidence type="ECO:0000256" key="1">
    <source>
        <dbReference type="ARBA" id="ARBA00004651"/>
    </source>
</evidence>
<evidence type="ECO:0000256" key="4">
    <source>
        <dbReference type="ARBA" id="ARBA00022989"/>
    </source>
</evidence>
<proteinExistence type="predicted"/>
<reference evidence="10" key="1">
    <citation type="journal article" date="2020" name="mSystems">
        <title>Genome- and Community-Level Interaction Insights into Carbon Utilization and Element Cycling Functions of Hydrothermarchaeota in Hydrothermal Sediment.</title>
        <authorList>
            <person name="Zhou Z."/>
            <person name="Liu Y."/>
            <person name="Xu W."/>
            <person name="Pan J."/>
            <person name="Luo Z.H."/>
            <person name="Li M."/>
        </authorList>
    </citation>
    <scope>NUCLEOTIDE SEQUENCE [LARGE SCALE GENOMIC DNA]</scope>
    <source>
        <strain evidence="10">SpSt-1224</strain>
    </source>
</reference>
<evidence type="ECO:0000259" key="9">
    <source>
        <dbReference type="Pfam" id="PF00361"/>
    </source>
</evidence>
<dbReference type="PANTHER" id="PTHR42682">
    <property type="entry name" value="HYDROGENASE-4 COMPONENT F"/>
    <property type="match status" value="1"/>
</dbReference>
<dbReference type="GO" id="GO:0042773">
    <property type="term" value="P:ATP synthesis coupled electron transport"/>
    <property type="evidence" value="ECO:0007669"/>
    <property type="project" value="InterPro"/>
</dbReference>
<evidence type="ECO:0000313" key="10">
    <source>
        <dbReference type="EMBL" id="HET97761.1"/>
    </source>
</evidence>
<feature type="transmembrane region" description="Helical" evidence="8">
    <location>
        <begin position="240"/>
        <end position="258"/>
    </location>
</feature>
<evidence type="ECO:0000256" key="7">
    <source>
        <dbReference type="RuleBase" id="RU000320"/>
    </source>
</evidence>
<dbReference type="GO" id="GO:0005886">
    <property type="term" value="C:plasma membrane"/>
    <property type="evidence" value="ECO:0007669"/>
    <property type="project" value="UniProtKB-SubCell"/>
</dbReference>
<feature type="transmembrane region" description="Helical" evidence="8">
    <location>
        <begin position="265"/>
        <end position="284"/>
    </location>
</feature>
<feature type="transmembrane region" description="Helical" evidence="8">
    <location>
        <begin position="144"/>
        <end position="166"/>
    </location>
</feature>
<dbReference type="PANTHER" id="PTHR42682:SF4">
    <property type="entry name" value="NADH-UBIQUINONE_PLASTOQUINONE"/>
    <property type="match status" value="1"/>
</dbReference>
<name>A0A7C2TKH3_9BACT</name>
<keyword evidence="2" id="KW-1003">Cell membrane</keyword>
<feature type="transmembrane region" description="Helical" evidence="8">
    <location>
        <begin position="6"/>
        <end position="21"/>
    </location>
</feature>
<dbReference type="GO" id="GO:0008137">
    <property type="term" value="F:NADH dehydrogenase (ubiquinone) activity"/>
    <property type="evidence" value="ECO:0007669"/>
    <property type="project" value="InterPro"/>
</dbReference>
<keyword evidence="4 8" id="KW-1133">Transmembrane helix</keyword>
<feature type="transmembrane region" description="Helical" evidence="8">
    <location>
        <begin position="368"/>
        <end position="390"/>
    </location>
</feature>
<feature type="transmembrane region" description="Helical" evidence="8">
    <location>
        <begin position="569"/>
        <end position="590"/>
    </location>
</feature>
<gene>
    <name evidence="10" type="ORF">ENN98_03545</name>
</gene>
<evidence type="ECO:0000256" key="3">
    <source>
        <dbReference type="ARBA" id="ARBA00022692"/>
    </source>
</evidence>
<evidence type="ECO:0000256" key="2">
    <source>
        <dbReference type="ARBA" id="ARBA00022475"/>
    </source>
</evidence>
<dbReference type="InterPro" id="IPR003918">
    <property type="entry name" value="NADH_UbQ_OxRdtase"/>
</dbReference>
<feature type="transmembrane region" description="Helical" evidence="8">
    <location>
        <begin position="296"/>
        <end position="315"/>
    </location>
</feature>